<protein>
    <submittedName>
        <fullName evidence="1">Histone-lysine N-methyltransferase SETMAR</fullName>
    </submittedName>
</protein>
<dbReference type="InterPro" id="IPR052709">
    <property type="entry name" value="Transposase-MT_Hybrid"/>
</dbReference>
<sequence length="120" mass="13823">MATSNDLLIKQRSVVEFLAAEGRSAANIHARIKIAYGEMCMSDYSVRKWLTIEMKAQRNDMCTQLIERYKAGGEAFLPRILTGDESWDHHYDRLCKAQSMEHRPKTSPSPRNFKVVTFAR</sequence>
<dbReference type="InterPro" id="IPR036397">
    <property type="entry name" value="RNaseH_sf"/>
</dbReference>
<name>A0AAV4F810_9GAST</name>
<gene>
    <name evidence="1" type="ORF">ElyMa_002035800</name>
</gene>
<keyword evidence="2" id="KW-1185">Reference proteome</keyword>
<dbReference type="Gene3D" id="3.30.420.10">
    <property type="entry name" value="Ribonuclease H-like superfamily/Ribonuclease H"/>
    <property type="match status" value="1"/>
</dbReference>
<organism evidence="1 2">
    <name type="scientific">Elysia marginata</name>
    <dbReference type="NCBI Taxonomy" id="1093978"/>
    <lineage>
        <taxon>Eukaryota</taxon>
        <taxon>Metazoa</taxon>
        <taxon>Spiralia</taxon>
        <taxon>Lophotrochozoa</taxon>
        <taxon>Mollusca</taxon>
        <taxon>Gastropoda</taxon>
        <taxon>Heterobranchia</taxon>
        <taxon>Euthyneura</taxon>
        <taxon>Panpulmonata</taxon>
        <taxon>Sacoglossa</taxon>
        <taxon>Placobranchoidea</taxon>
        <taxon>Plakobranchidae</taxon>
        <taxon>Elysia</taxon>
    </lineage>
</organism>
<dbReference type="AlphaFoldDB" id="A0AAV4F810"/>
<comment type="caution">
    <text evidence="1">The sequence shown here is derived from an EMBL/GenBank/DDBJ whole genome shotgun (WGS) entry which is preliminary data.</text>
</comment>
<dbReference type="GO" id="GO:0003676">
    <property type="term" value="F:nucleic acid binding"/>
    <property type="evidence" value="ECO:0007669"/>
    <property type="project" value="InterPro"/>
</dbReference>
<dbReference type="PANTHER" id="PTHR46060:SF1">
    <property type="entry name" value="MARINER MOS1 TRANSPOSASE-LIKE PROTEIN"/>
    <property type="match status" value="1"/>
</dbReference>
<reference evidence="1 2" key="1">
    <citation type="journal article" date="2021" name="Elife">
        <title>Chloroplast acquisition without the gene transfer in kleptoplastic sea slugs, Plakobranchus ocellatus.</title>
        <authorList>
            <person name="Maeda T."/>
            <person name="Takahashi S."/>
            <person name="Yoshida T."/>
            <person name="Shimamura S."/>
            <person name="Takaki Y."/>
            <person name="Nagai Y."/>
            <person name="Toyoda A."/>
            <person name="Suzuki Y."/>
            <person name="Arimoto A."/>
            <person name="Ishii H."/>
            <person name="Satoh N."/>
            <person name="Nishiyama T."/>
            <person name="Hasebe M."/>
            <person name="Maruyama T."/>
            <person name="Minagawa J."/>
            <person name="Obokata J."/>
            <person name="Shigenobu S."/>
        </authorList>
    </citation>
    <scope>NUCLEOTIDE SEQUENCE [LARGE SCALE GENOMIC DNA]</scope>
</reference>
<dbReference type="PANTHER" id="PTHR46060">
    <property type="entry name" value="MARINER MOS1 TRANSPOSASE-LIKE PROTEIN"/>
    <property type="match status" value="1"/>
</dbReference>
<proteinExistence type="predicted"/>
<evidence type="ECO:0000313" key="1">
    <source>
        <dbReference type="EMBL" id="GFR68966.1"/>
    </source>
</evidence>
<dbReference type="Proteomes" id="UP000762676">
    <property type="component" value="Unassembled WGS sequence"/>
</dbReference>
<accession>A0AAV4F810</accession>
<dbReference type="EMBL" id="BMAT01004145">
    <property type="protein sequence ID" value="GFR68966.1"/>
    <property type="molecule type" value="Genomic_DNA"/>
</dbReference>
<evidence type="ECO:0000313" key="2">
    <source>
        <dbReference type="Proteomes" id="UP000762676"/>
    </source>
</evidence>